<feature type="transmembrane region" description="Helical" evidence="2">
    <location>
        <begin position="75"/>
        <end position="92"/>
    </location>
</feature>
<dbReference type="Proteomes" id="UP000199759">
    <property type="component" value="Unassembled WGS sequence"/>
</dbReference>
<keyword evidence="2" id="KW-0472">Membrane</keyword>
<dbReference type="AlphaFoldDB" id="A0A1G9RKF8"/>
<keyword evidence="2" id="KW-0812">Transmembrane</keyword>
<feature type="region of interest" description="Disordered" evidence="1">
    <location>
        <begin position="102"/>
        <end position="129"/>
    </location>
</feature>
<sequence>MSERDDRAKTPDRSEDLKDFDRRLSEKIARHREKTQPETETSNAWSVSVKYGSGFAGGVLVGTALGWAADKFFDIAPWGMLVGVILGFAAGLRNIMREAAAANAENAATAETTGCETGAMPGSDATKED</sequence>
<feature type="region of interest" description="Disordered" evidence="1">
    <location>
        <begin position="1"/>
        <end position="21"/>
    </location>
</feature>
<gene>
    <name evidence="3" type="ORF">SAMN04488568_10748</name>
</gene>
<organism evidence="3 4">
    <name type="scientific">Maricaulis salignorans</name>
    <dbReference type="NCBI Taxonomy" id="144026"/>
    <lineage>
        <taxon>Bacteria</taxon>
        <taxon>Pseudomonadati</taxon>
        <taxon>Pseudomonadota</taxon>
        <taxon>Alphaproteobacteria</taxon>
        <taxon>Maricaulales</taxon>
        <taxon>Maricaulaceae</taxon>
        <taxon>Maricaulis</taxon>
    </lineage>
</organism>
<dbReference type="OrthoDB" id="15401at2"/>
<keyword evidence="4" id="KW-1185">Reference proteome</keyword>
<dbReference type="Pfam" id="PF09527">
    <property type="entry name" value="ATPase_gene1"/>
    <property type="match status" value="1"/>
</dbReference>
<protein>
    <submittedName>
        <fullName evidence="3">ATP synthase protein I</fullName>
    </submittedName>
</protein>
<keyword evidence="2" id="KW-1133">Transmembrane helix</keyword>
<dbReference type="InterPro" id="IPR032820">
    <property type="entry name" value="ATPase_put"/>
</dbReference>
<reference evidence="3 4" key="1">
    <citation type="submission" date="2016-10" db="EMBL/GenBank/DDBJ databases">
        <authorList>
            <person name="de Groot N.N."/>
        </authorList>
    </citation>
    <scope>NUCLEOTIDE SEQUENCE [LARGE SCALE GENOMIC DNA]</scope>
    <source>
        <strain evidence="3 4">DSM 16077</strain>
    </source>
</reference>
<feature type="transmembrane region" description="Helical" evidence="2">
    <location>
        <begin position="51"/>
        <end position="69"/>
    </location>
</feature>
<accession>A0A1G9RKF8</accession>
<evidence type="ECO:0000256" key="1">
    <source>
        <dbReference type="SAM" id="MobiDB-lite"/>
    </source>
</evidence>
<feature type="compositionally biased region" description="Low complexity" evidence="1">
    <location>
        <begin position="102"/>
        <end position="119"/>
    </location>
</feature>
<evidence type="ECO:0000313" key="4">
    <source>
        <dbReference type="Proteomes" id="UP000199759"/>
    </source>
</evidence>
<proteinExistence type="predicted"/>
<evidence type="ECO:0000313" key="3">
    <source>
        <dbReference type="EMBL" id="SDM23397.1"/>
    </source>
</evidence>
<dbReference type="EMBL" id="FNHG01000007">
    <property type="protein sequence ID" value="SDM23397.1"/>
    <property type="molecule type" value="Genomic_DNA"/>
</dbReference>
<dbReference type="STRING" id="144026.SAMN04488568_10748"/>
<dbReference type="RefSeq" id="WP_091769196.1">
    <property type="nucleotide sequence ID" value="NZ_FNHG01000007.1"/>
</dbReference>
<name>A0A1G9RKF8_9PROT</name>
<evidence type="ECO:0000256" key="2">
    <source>
        <dbReference type="SAM" id="Phobius"/>
    </source>
</evidence>